<proteinExistence type="predicted"/>
<comment type="caution">
    <text evidence="1">The sequence shown here is derived from an EMBL/GenBank/DDBJ whole genome shotgun (WGS) entry which is preliminary data.</text>
</comment>
<sequence length="189" mass="21035">MGLEIPMLRTGEMGELLPTICGSEGFTVVPFPPRFDSSWRQDRCSGNAVQRPTSCDIPKAPCSRLLQRGVRSFRADFAPFLSLLAISLWGPRKYLISFVATTPRRQPGPLRGKLGERDAPGIPSWSVRMYQIISPAVYLAALLPSVSTLCRWAVVQDVRISIRAAGGRILLRHVWCAWLWVPSLPSFDV</sequence>
<evidence type="ECO:0000313" key="2">
    <source>
        <dbReference type="Proteomes" id="UP000814140"/>
    </source>
</evidence>
<protein>
    <submittedName>
        <fullName evidence="1">Uncharacterized protein</fullName>
    </submittedName>
</protein>
<dbReference type="Proteomes" id="UP000814140">
    <property type="component" value="Unassembled WGS sequence"/>
</dbReference>
<gene>
    <name evidence="1" type="ORF">BV25DRAFT_1345313</name>
</gene>
<dbReference type="EMBL" id="MU277242">
    <property type="protein sequence ID" value="KAI0057831.1"/>
    <property type="molecule type" value="Genomic_DNA"/>
</dbReference>
<evidence type="ECO:0000313" key="1">
    <source>
        <dbReference type="EMBL" id="KAI0057831.1"/>
    </source>
</evidence>
<accession>A0ACB8SQ18</accession>
<name>A0ACB8SQ18_9AGAM</name>
<reference evidence="1" key="1">
    <citation type="submission" date="2021-03" db="EMBL/GenBank/DDBJ databases">
        <authorList>
            <consortium name="DOE Joint Genome Institute"/>
            <person name="Ahrendt S."/>
            <person name="Looney B.P."/>
            <person name="Miyauchi S."/>
            <person name="Morin E."/>
            <person name="Drula E."/>
            <person name="Courty P.E."/>
            <person name="Chicoki N."/>
            <person name="Fauchery L."/>
            <person name="Kohler A."/>
            <person name="Kuo A."/>
            <person name="Labutti K."/>
            <person name="Pangilinan J."/>
            <person name="Lipzen A."/>
            <person name="Riley R."/>
            <person name="Andreopoulos W."/>
            <person name="He G."/>
            <person name="Johnson J."/>
            <person name="Barry K.W."/>
            <person name="Grigoriev I.V."/>
            <person name="Nagy L."/>
            <person name="Hibbett D."/>
            <person name="Henrissat B."/>
            <person name="Matheny P.B."/>
            <person name="Labbe J."/>
            <person name="Martin F."/>
        </authorList>
    </citation>
    <scope>NUCLEOTIDE SEQUENCE</scope>
    <source>
        <strain evidence="1">HHB10654</strain>
    </source>
</reference>
<organism evidence="1 2">
    <name type="scientific">Artomyces pyxidatus</name>
    <dbReference type="NCBI Taxonomy" id="48021"/>
    <lineage>
        <taxon>Eukaryota</taxon>
        <taxon>Fungi</taxon>
        <taxon>Dikarya</taxon>
        <taxon>Basidiomycota</taxon>
        <taxon>Agaricomycotina</taxon>
        <taxon>Agaricomycetes</taxon>
        <taxon>Russulales</taxon>
        <taxon>Auriscalpiaceae</taxon>
        <taxon>Artomyces</taxon>
    </lineage>
</organism>
<keyword evidence="2" id="KW-1185">Reference proteome</keyword>
<reference evidence="1" key="2">
    <citation type="journal article" date="2022" name="New Phytol.">
        <title>Evolutionary transition to the ectomycorrhizal habit in the genomes of a hyperdiverse lineage of mushroom-forming fungi.</title>
        <authorList>
            <person name="Looney B."/>
            <person name="Miyauchi S."/>
            <person name="Morin E."/>
            <person name="Drula E."/>
            <person name="Courty P.E."/>
            <person name="Kohler A."/>
            <person name="Kuo A."/>
            <person name="LaButti K."/>
            <person name="Pangilinan J."/>
            <person name="Lipzen A."/>
            <person name="Riley R."/>
            <person name="Andreopoulos W."/>
            <person name="He G."/>
            <person name="Johnson J."/>
            <person name="Nolan M."/>
            <person name="Tritt A."/>
            <person name="Barry K.W."/>
            <person name="Grigoriev I.V."/>
            <person name="Nagy L.G."/>
            <person name="Hibbett D."/>
            <person name="Henrissat B."/>
            <person name="Matheny P.B."/>
            <person name="Labbe J."/>
            <person name="Martin F.M."/>
        </authorList>
    </citation>
    <scope>NUCLEOTIDE SEQUENCE</scope>
    <source>
        <strain evidence="1">HHB10654</strain>
    </source>
</reference>